<sequence>MINTKNIDARSIERAFKRQMEKKGWFTTANGTTNTIVSYTGQYIVINSSKSTKPLSISRERLRKAISFTYFKRTIIRKDMEKYSKFHSAIFGMMFAIFRDKAKLQKLKKGFRITLKGLRYFFGGCEQAPADMELVSKQGGKFLLLSHHYLRKQRRENWLGHLERLDLYAVIDSGAFSEYTKGKKKKANEQLTLFKEDPIEEYARAINQLKNHPRIIGFFPLDVIGDPAATKINYDKLVQITKGAKIYPVWQISDTYEALEQLVSEEHELIGIGGTVPLLKTNRVNEVRSIFKKVFESHPTQPFHWLGGANEMLCEFAFYSSDSIAWLNPRKNDEMKIYDESGKRRFTNDLSMLEIMQHNICFLLGLEHNYEKQLTLGGV</sequence>
<dbReference type="KEGG" id="aia:AWH56_009010"/>
<name>A0A1S2M8P3_9BACI</name>
<reference evidence="2 3" key="2">
    <citation type="journal article" date="2017" name="Genome Announc.">
        <title>Draft Genome Sequences of Four Alkaliphilic Bacteria Belonging to the Anaerobacillus Genus.</title>
        <authorList>
            <person name="Bassil N.M."/>
            <person name="Lloyd J.R."/>
        </authorList>
    </citation>
    <scope>NUCLEOTIDE SEQUENCE [LARGE SCALE GENOMIC DNA]</scope>
    <source>
        <strain evidence="2 3">NB2006</strain>
    </source>
</reference>
<evidence type="ECO:0000313" key="3">
    <source>
        <dbReference type="Proteomes" id="UP000180175"/>
    </source>
</evidence>
<gene>
    <name evidence="2" type="ORF">AWH56_009010</name>
    <name evidence="1" type="ORF">AWH56_06695</name>
</gene>
<reference evidence="1 3" key="1">
    <citation type="submission" date="2016-10" db="EMBL/GenBank/DDBJ databases">
        <title>Draft genome sequences of four alkaliphilic bacteria belonging to the Anaerobacillus genus.</title>
        <authorList>
            <person name="Bassil N.M."/>
            <person name="Lloyd J.R."/>
        </authorList>
    </citation>
    <scope>NUCLEOTIDE SEQUENCE [LARGE SCALE GENOMIC DNA]</scope>
    <source>
        <strain evidence="1 3">NB2006</strain>
    </source>
</reference>
<dbReference type="Proteomes" id="UP000180175">
    <property type="component" value="Chromosome"/>
</dbReference>
<dbReference type="EMBL" id="CP063356">
    <property type="protein sequence ID" value="QOY37701.1"/>
    <property type="molecule type" value="Genomic_DNA"/>
</dbReference>
<organism evidence="1 3">
    <name type="scientific">Anaerobacillus isosaccharinicus</name>
    <dbReference type="NCBI Taxonomy" id="1532552"/>
    <lineage>
        <taxon>Bacteria</taxon>
        <taxon>Bacillati</taxon>
        <taxon>Bacillota</taxon>
        <taxon>Bacilli</taxon>
        <taxon>Bacillales</taxon>
        <taxon>Bacillaceae</taxon>
        <taxon>Anaerobacillus</taxon>
    </lineage>
</organism>
<dbReference type="RefSeq" id="WP_071316393.1">
    <property type="nucleotide sequence ID" value="NZ_CP063356.2"/>
</dbReference>
<reference evidence="2 3" key="3">
    <citation type="journal article" date="2019" name="Int. J. Syst. Evol. Microbiol.">
        <title>Anaerobacillus isosaccharinicus sp. nov., an alkaliphilic bacterium which degrades isosaccharinic acid.</title>
        <authorList>
            <person name="Bassil N.M."/>
            <person name="Lloyd J.R."/>
        </authorList>
    </citation>
    <scope>NUCLEOTIDE SEQUENCE [LARGE SCALE GENOMIC DNA]</scope>
    <source>
        <strain evidence="2 3">NB2006</strain>
    </source>
</reference>
<accession>A0A1S2M8P3</accession>
<dbReference type="OrthoDB" id="2836045at2"/>
<evidence type="ECO:0000313" key="2">
    <source>
        <dbReference type="EMBL" id="QOY37701.1"/>
    </source>
</evidence>
<proteinExistence type="predicted"/>
<keyword evidence="3" id="KW-1185">Reference proteome</keyword>
<reference evidence="2" key="4">
    <citation type="submission" date="2020-10" db="EMBL/GenBank/DDBJ databases">
        <authorList>
            <person name="Bassil N.M."/>
            <person name="Lloyd J.R."/>
        </authorList>
    </citation>
    <scope>NUCLEOTIDE SEQUENCE</scope>
    <source>
        <strain evidence="2">NB2006</strain>
    </source>
</reference>
<dbReference type="AlphaFoldDB" id="A0A1S2M8P3"/>
<evidence type="ECO:0000313" key="1">
    <source>
        <dbReference type="EMBL" id="OIJ21051.1"/>
    </source>
</evidence>
<dbReference type="EMBL" id="LQXD01000060">
    <property type="protein sequence ID" value="OIJ21051.1"/>
    <property type="molecule type" value="Genomic_DNA"/>
</dbReference>
<protein>
    <submittedName>
        <fullName evidence="1">Uncharacterized protein</fullName>
    </submittedName>
</protein>